<dbReference type="InterPro" id="IPR023213">
    <property type="entry name" value="CAT-like_dom_sf"/>
</dbReference>
<gene>
    <name evidence="3" type="ORF">OLC1_LOCUS15969</name>
</gene>
<organism evidence="3 4">
    <name type="scientific">Oldenlandia corymbosa var. corymbosa</name>
    <dbReference type="NCBI Taxonomy" id="529605"/>
    <lineage>
        <taxon>Eukaryota</taxon>
        <taxon>Viridiplantae</taxon>
        <taxon>Streptophyta</taxon>
        <taxon>Embryophyta</taxon>
        <taxon>Tracheophyta</taxon>
        <taxon>Spermatophyta</taxon>
        <taxon>Magnoliopsida</taxon>
        <taxon>eudicotyledons</taxon>
        <taxon>Gunneridae</taxon>
        <taxon>Pentapetalae</taxon>
        <taxon>asterids</taxon>
        <taxon>lamiids</taxon>
        <taxon>Gentianales</taxon>
        <taxon>Rubiaceae</taxon>
        <taxon>Rubioideae</taxon>
        <taxon>Spermacoceae</taxon>
        <taxon>Hedyotis-Oldenlandia complex</taxon>
        <taxon>Oldenlandia</taxon>
    </lineage>
</organism>
<protein>
    <submittedName>
        <fullName evidence="3">OLC1v1007161C1</fullName>
    </submittedName>
</protein>
<evidence type="ECO:0000256" key="1">
    <source>
        <dbReference type="ARBA" id="ARBA00009861"/>
    </source>
</evidence>
<accession>A0AAV1DLZ9</accession>
<dbReference type="Pfam" id="PF02458">
    <property type="entry name" value="Transferase"/>
    <property type="match status" value="1"/>
</dbReference>
<dbReference type="InterPro" id="IPR050898">
    <property type="entry name" value="Plant_acyltransferase"/>
</dbReference>
<comment type="similarity">
    <text evidence="1">Belongs to the plant acyltransferase family.</text>
</comment>
<evidence type="ECO:0000256" key="2">
    <source>
        <dbReference type="ARBA" id="ARBA00022679"/>
    </source>
</evidence>
<dbReference type="AlphaFoldDB" id="A0AAV1DLZ9"/>
<evidence type="ECO:0000313" key="3">
    <source>
        <dbReference type="EMBL" id="CAI9107727.1"/>
    </source>
</evidence>
<evidence type="ECO:0000313" key="4">
    <source>
        <dbReference type="Proteomes" id="UP001161247"/>
    </source>
</evidence>
<reference evidence="3" key="1">
    <citation type="submission" date="2023-03" db="EMBL/GenBank/DDBJ databases">
        <authorList>
            <person name="Julca I."/>
        </authorList>
    </citation>
    <scope>NUCLEOTIDE SEQUENCE</scope>
</reference>
<dbReference type="EMBL" id="OX459122">
    <property type="protein sequence ID" value="CAI9107727.1"/>
    <property type="molecule type" value="Genomic_DNA"/>
</dbReference>
<keyword evidence="2" id="KW-0808">Transferase</keyword>
<dbReference type="PANTHER" id="PTHR31147:SF66">
    <property type="entry name" value="OS05G0315700 PROTEIN"/>
    <property type="match status" value="1"/>
</dbReference>
<dbReference type="Gene3D" id="3.30.559.10">
    <property type="entry name" value="Chloramphenicol acetyltransferase-like domain"/>
    <property type="match status" value="1"/>
</dbReference>
<proteinExistence type="inferred from homology"/>
<dbReference type="Proteomes" id="UP001161247">
    <property type="component" value="Chromosome 5"/>
</dbReference>
<keyword evidence="4" id="KW-1185">Reference proteome</keyword>
<dbReference type="PANTHER" id="PTHR31147">
    <property type="entry name" value="ACYL TRANSFERASE 4"/>
    <property type="match status" value="1"/>
</dbReference>
<dbReference type="GO" id="GO:0016740">
    <property type="term" value="F:transferase activity"/>
    <property type="evidence" value="ECO:0007669"/>
    <property type="project" value="UniProtKB-KW"/>
</dbReference>
<sequence>MAVSSPASVRFNVKRQRPVLVRPAKPTPHEIKLLSDIDDQHGNRYQVAGIHFFKARRRSDNNDDPVEVIKAAVAKALVFYYPLAGRLREGLEGKLMVACTGEGVLFIEADADSTMDAFGREEEEIRPPFPCVEELIPPSSEILHSPLFLIQLLTAFIWRGQIASIRPETDPTHKIRVLFLVNARSKFNPPIPKGYYGNVLATAAAVTTVGELTENPIEYAAELVKRARLEVTEEFMKSNADLLVLKGRPDFELKWTTHMVSDLTRAGFDEVDFGWGKPVYAGPAIGLIRSFGSFYIPIKNKNGEKSVMALVRLPRLAIERLVKEFETIKLKSSL</sequence>
<name>A0AAV1DLZ9_OLDCO</name>